<dbReference type="OrthoDB" id="8326226at2"/>
<keyword evidence="3" id="KW-1185">Reference proteome</keyword>
<sequence>MADPRAPASPPDVILHASCVAIAGRGLLIAGASGRGKSALALQMMALGAELVSDDRVMLHRAGDAILASAPPAITGLIEARGLGLLQTQPAGPTPVFALLDLDRDEPDRLPQPRQSDLLGRSVTLLYRVDAPHFPAALVHYLRTGQRTI</sequence>
<dbReference type="Proteomes" id="UP000294662">
    <property type="component" value="Unassembled WGS sequence"/>
</dbReference>
<dbReference type="EMBL" id="SMFP01000007">
    <property type="protein sequence ID" value="TDE37377.1"/>
    <property type="molecule type" value="Genomic_DNA"/>
</dbReference>
<reference evidence="2 3" key="1">
    <citation type="submission" date="2019-03" db="EMBL/GenBank/DDBJ databases">
        <authorList>
            <person name="Zhang S."/>
        </authorList>
    </citation>
    <scope>NUCLEOTIDE SEQUENCE [LARGE SCALE GENOMIC DNA]</scope>
    <source>
        <strain evidence="2 3">S4J41</strain>
    </source>
</reference>
<dbReference type="GO" id="GO:0000155">
    <property type="term" value="F:phosphorelay sensor kinase activity"/>
    <property type="evidence" value="ECO:0007669"/>
    <property type="project" value="InterPro"/>
</dbReference>
<dbReference type="GO" id="GO:0006109">
    <property type="term" value="P:regulation of carbohydrate metabolic process"/>
    <property type="evidence" value="ECO:0007669"/>
    <property type="project" value="InterPro"/>
</dbReference>
<dbReference type="Pfam" id="PF07475">
    <property type="entry name" value="Hpr_kinase_C"/>
    <property type="match status" value="1"/>
</dbReference>
<dbReference type="SUPFAM" id="SSF53795">
    <property type="entry name" value="PEP carboxykinase-like"/>
    <property type="match status" value="1"/>
</dbReference>
<name>A0A4R5ERS6_9RHOB</name>
<organism evidence="2 3">
    <name type="scientific">Antarcticimicrobium sediminis</name>
    <dbReference type="NCBI Taxonomy" id="2546227"/>
    <lineage>
        <taxon>Bacteria</taxon>
        <taxon>Pseudomonadati</taxon>
        <taxon>Pseudomonadota</taxon>
        <taxon>Alphaproteobacteria</taxon>
        <taxon>Rhodobacterales</taxon>
        <taxon>Paracoccaceae</taxon>
        <taxon>Antarcticimicrobium</taxon>
    </lineage>
</organism>
<dbReference type="InterPro" id="IPR027417">
    <property type="entry name" value="P-loop_NTPase"/>
</dbReference>
<evidence type="ECO:0000259" key="1">
    <source>
        <dbReference type="Pfam" id="PF07475"/>
    </source>
</evidence>
<keyword evidence="2" id="KW-0808">Transferase</keyword>
<dbReference type="InterPro" id="IPR011104">
    <property type="entry name" value="Hpr_kin/Pase_C"/>
</dbReference>
<feature type="domain" description="HPr kinase/phosphorylase C-terminal" evidence="1">
    <location>
        <begin position="13"/>
        <end position="87"/>
    </location>
</feature>
<dbReference type="GO" id="GO:0005524">
    <property type="term" value="F:ATP binding"/>
    <property type="evidence" value="ECO:0007669"/>
    <property type="project" value="InterPro"/>
</dbReference>
<evidence type="ECO:0000313" key="3">
    <source>
        <dbReference type="Proteomes" id="UP000294662"/>
    </source>
</evidence>
<proteinExistence type="predicted"/>
<accession>A0A4R5ERS6</accession>
<dbReference type="Gene3D" id="3.40.50.300">
    <property type="entry name" value="P-loop containing nucleotide triphosphate hydrolases"/>
    <property type="match status" value="1"/>
</dbReference>
<evidence type="ECO:0000313" key="2">
    <source>
        <dbReference type="EMBL" id="TDE37377.1"/>
    </source>
</evidence>
<protein>
    <submittedName>
        <fullName evidence="2">Serine kinase</fullName>
    </submittedName>
</protein>
<gene>
    <name evidence="2" type="ORF">E1B25_11635</name>
</gene>
<dbReference type="CDD" id="cd01918">
    <property type="entry name" value="HprK_C"/>
    <property type="match status" value="1"/>
</dbReference>
<keyword evidence="2" id="KW-0418">Kinase</keyword>
<dbReference type="AlphaFoldDB" id="A0A4R5ERS6"/>
<comment type="caution">
    <text evidence="2">The sequence shown here is derived from an EMBL/GenBank/DDBJ whole genome shotgun (WGS) entry which is preliminary data.</text>
</comment>